<dbReference type="InterPro" id="IPR028012">
    <property type="entry name" value="Rua1_C"/>
</dbReference>
<reference evidence="3 4" key="1">
    <citation type="submission" date="2024-02" db="EMBL/GenBank/DDBJ databases">
        <title>A draft genome for the cacao thread blight pathogen Marasmius crinis-equi.</title>
        <authorList>
            <person name="Cohen S.P."/>
            <person name="Baruah I.K."/>
            <person name="Amoako-Attah I."/>
            <person name="Bukari Y."/>
            <person name="Meinhardt L.W."/>
            <person name="Bailey B.A."/>
        </authorList>
    </citation>
    <scope>NUCLEOTIDE SEQUENCE [LARGE SCALE GENOMIC DNA]</scope>
    <source>
        <strain evidence="3 4">GH-76</strain>
    </source>
</reference>
<dbReference type="EMBL" id="JBAHYK010000050">
    <property type="protein sequence ID" value="KAL0579707.1"/>
    <property type="molecule type" value="Genomic_DNA"/>
</dbReference>
<feature type="compositionally biased region" description="Basic and acidic residues" evidence="1">
    <location>
        <begin position="338"/>
        <end position="348"/>
    </location>
</feature>
<dbReference type="PANTHER" id="PTHR28125:SF2">
    <property type="entry name" value="MEIOTIC EXPRESSION UP-REGULATED PROTEIN 26"/>
    <property type="match status" value="1"/>
</dbReference>
<organism evidence="3 4">
    <name type="scientific">Marasmius crinis-equi</name>
    <dbReference type="NCBI Taxonomy" id="585013"/>
    <lineage>
        <taxon>Eukaryota</taxon>
        <taxon>Fungi</taxon>
        <taxon>Dikarya</taxon>
        <taxon>Basidiomycota</taxon>
        <taxon>Agaricomycotina</taxon>
        <taxon>Agaricomycetes</taxon>
        <taxon>Agaricomycetidae</taxon>
        <taxon>Agaricales</taxon>
        <taxon>Marasmiineae</taxon>
        <taxon>Marasmiaceae</taxon>
        <taxon>Marasmius</taxon>
    </lineage>
</organism>
<evidence type="ECO:0000259" key="2">
    <source>
        <dbReference type="Pfam" id="PF14616"/>
    </source>
</evidence>
<accession>A0ABR3FX47</accession>
<comment type="caution">
    <text evidence="3">The sequence shown here is derived from an EMBL/GenBank/DDBJ whole genome shotgun (WGS) entry which is preliminary data.</text>
</comment>
<evidence type="ECO:0000256" key="1">
    <source>
        <dbReference type="SAM" id="MobiDB-lite"/>
    </source>
</evidence>
<proteinExistence type="predicted"/>
<evidence type="ECO:0000313" key="4">
    <source>
        <dbReference type="Proteomes" id="UP001465976"/>
    </source>
</evidence>
<feature type="compositionally biased region" description="Low complexity" evidence="1">
    <location>
        <begin position="361"/>
        <end position="392"/>
    </location>
</feature>
<feature type="domain" description="Transcription regulator Rua1 C-terminal" evidence="2">
    <location>
        <begin position="452"/>
        <end position="575"/>
    </location>
</feature>
<feature type="compositionally biased region" description="Low complexity" evidence="1">
    <location>
        <begin position="1"/>
        <end position="18"/>
    </location>
</feature>
<gene>
    <name evidence="3" type="ORF">V5O48_002271</name>
</gene>
<name>A0ABR3FX47_9AGAR</name>
<keyword evidence="4" id="KW-1185">Reference proteome</keyword>
<feature type="region of interest" description="Disordered" evidence="1">
    <location>
        <begin position="195"/>
        <end position="269"/>
    </location>
</feature>
<protein>
    <recommendedName>
        <fullName evidence="2">Transcription regulator Rua1 C-terminal domain-containing protein</fullName>
    </recommendedName>
</protein>
<feature type="region of interest" description="Disordered" evidence="1">
    <location>
        <begin position="314"/>
        <end position="396"/>
    </location>
</feature>
<dbReference type="PANTHER" id="PTHR28125">
    <property type="entry name" value="MEIOTIC EXPRESSION UP-REGULATED PROTEIN 26"/>
    <property type="match status" value="1"/>
</dbReference>
<evidence type="ECO:0000313" key="3">
    <source>
        <dbReference type="EMBL" id="KAL0579707.1"/>
    </source>
</evidence>
<feature type="region of interest" description="Disordered" evidence="1">
    <location>
        <begin position="1"/>
        <end position="20"/>
    </location>
</feature>
<dbReference type="Pfam" id="PF14616">
    <property type="entry name" value="Rua1_C"/>
    <property type="match status" value="1"/>
</dbReference>
<feature type="compositionally biased region" description="Polar residues" evidence="1">
    <location>
        <begin position="238"/>
        <end position="254"/>
    </location>
</feature>
<dbReference type="Proteomes" id="UP001465976">
    <property type="component" value="Unassembled WGS sequence"/>
</dbReference>
<sequence>MALQYPYSSPESSQSSLESSHDAILLDLKHLIQARYAEIHSSGSSYEHREDQGYPAIRLDGPLDDPQTSHPSHVFLRARKGVQDQENDHRDSRSPFLPLLPSKMLEGYHTVREVLCTPSVSPVSQRQASTAGLSPSHRISPLADIINIHHSPSTPFDKALDIFSDLLSTSSGSPVIHRSPSQSPIARSKTANTALPALPRSTGPLIASSPTSSVGSDGHLCFSPRSQQGDGHIDRTPTRTTPAVSARSSLSPLTPISEGSEPLRPFAPKFKIKIKPTTDLRRIPQKRNADQDYVGFAPQPKRTRCSLRQLLRETRNQKENTLTSGSSPGAVATPTEQEFERSSEDDQPNRLSLEVPKKPKATAQVPTTSPSTSTAAVSRQRAVTSSSTSPPTQRSFSHVITPGNFVELSPDFSMFYRRFPASSYFRFSQTDSPFSLFGVTNPGGTYNPPKGAFDLYTPRFVKGKGRDKVGLCPICIEPVERGGEGKQLWLAMKFSAYKCYHMQYMHGISAASSLPFLPPLAFRVSNRPRALKTEKTQIKEGKCHQCHKWVPVEGVKDMEVKVKEIFWWKHAAACHSPSSANLGFGSAGLADVFEQDEVYQTLKEIEVEMDADLDLGSSA</sequence>